<protein>
    <submittedName>
        <fullName evidence="2">Uncharacterized protein</fullName>
    </submittedName>
</protein>
<keyword evidence="1" id="KW-1133">Transmembrane helix</keyword>
<evidence type="ECO:0000313" key="2">
    <source>
        <dbReference type="EMBL" id="THF63084.1"/>
    </source>
</evidence>
<sequence>MSRSRTALPLATWLLGLPGLCCLLLGLILLAGDFARLHPLLGGPAAGLALLVSAIALLGSAAFPFALRRLAEQDRPADDIRTPPAQ</sequence>
<evidence type="ECO:0000313" key="3">
    <source>
        <dbReference type="Proteomes" id="UP000308430"/>
    </source>
</evidence>
<name>A0A4S4AT96_9RHOO</name>
<accession>A0A4S4AT96</accession>
<feature type="transmembrane region" description="Helical" evidence="1">
    <location>
        <begin position="47"/>
        <end position="67"/>
    </location>
</feature>
<organism evidence="2 3">
    <name type="scientific">Pseudothauera nasutitermitis</name>
    <dbReference type="NCBI Taxonomy" id="2565930"/>
    <lineage>
        <taxon>Bacteria</taxon>
        <taxon>Pseudomonadati</taxon>
        <taxon>Pseudomonadota</taxon>
        <taxon>Betaproteobacteria</taxon>
        <taxon>Rhodocyclales</taxon>
        <taxon>Zoogloeaceae</taxon>
        <taxon>Pseudothauera</taxon>
    </lineage>
</organism>
<keyword evidence="1" id="KW-0472">Membrane</keyword>
<dbReference type="EMBL" id="SSOC01000006">
    <property type="protein sequence ID" value="THF63084.1"/>
    <property type="molecule type" value="Genomic_DNA"/>
</dbReference>
<proteinExistence type="predicted"/>
<keyword evidence="1" id="KW-0812">Transmembrane</keyword>
<gene>
    <name evidence="2" type="ORF">E6C76_17690</name>
</gene>
<dbReference type="Proteomes" id="UP000308430">
    <property type="component" value="Unassembled WGS sequence"/>
</dbReference>
<dbReference type="RefSeq" id="WP_136349564.1">
    <property type="nucleotide sequence ID" value="NZ_SSOC01000006.1"/>
</dbReference>
<reference evidence="2 3" key="1">
    <citation type="submission" date="2019-04" db="EMBL/GenBank/DDBJ databases">
        <title>Azoarcus nasutitermitis sp. nov. isolated from termite nest.</title>
        <authorList>
            <person name="Lin S.-Y."/>
            <person name="Hameed A."/>
            <person name="Hsu Y.-H."/>
            <person name="Young C.-C."/>
        </authorList>
    </citation>
    <scope>NUCLEOTIDE SEQUENCE [LARGE SCALE GENOMIC DNA]</scope>
    <source>
        <strain evidence="2 3">CC-YHH838</strain>
    </source>
</reference>
<comment type="caution">
    <text evidence="2">The sequence shown here is derived from an EMBL/GenBank/DDBJ whole genome shotgun (WGS) entry which is preliminary data.</text>
</comment>
<dbReference type="AlphaFoldDB" id="A0A4S4AT96"/>
<evidence type="ECO:0000256" key="1">
    <source>
        <dbReference type="SAM" id="Phobius"/>
    </source>
</evidence>
<keyword evidence="3" id="KW-1185">Reference proteome</keyword>